<dbReference type="InterPro" id="IPR000683">
    <property type="entry name" value="Gfo/Idh/MocA-like_OxRdtase_N"/>
</dbReference>
<dbReference type="SUPFAM" id="SSF51735">
    <property type="entry name" value="NAD(P)-binding Rossmann-fold domains"/>
    <property type="match status" value="1"/>
</dbReference>
<evidence type="ECO:0000313" key="4">
    <source>
        <dbReference type="EMBL" id="PWG59903.1"/>
    </source>
</evidence>
<proteinExistence type="predicted"/>
<evidence type="ECO:0000259" key="3">
    <source>
        <dbReference type="Pfam" id="PF22725"/>
    </source>
</evidence>
<accession>A0A2U2MST2</accession>
<dbReference type="GO" id="GO:0016491">
    <property type="term" value="F:oxidoreductase activity"/>
    <property type="evidence" value="ECO:0007669"/>
    <property type="project" value="UniProtKB-KW"/>
</dbReference>
<dbReference type="PANTHER" id="PTHR43818:SF11">
    <property type="entry name" value="BCDNA.GH03377"/>
    <property type="match status" value="1"/>
</dbReference>
<dbReference type="Proteomes" id="UP000245753">
    <property type="component" value="Unassembled WGS sequence"/>
</dbReference>
<dbReference type="InterPro" id="IPR036291">
    <property type="entry name" value="NAD(P)-bd_dom_sf"/>
</dbReference>
<sequence length="359" mass="38231">MTESINAAFVGAGFMGRVHADAVRRAGGRLAAIVGANLEESAEAAERLGAERPYGSLEQVLADDSIDVVHILTPNFLHAEQAMQVIKAGKHVICEKPLAVTSQEAESLVAAANDAGVVAAVPFGYRFHPMVREARARLAGKGIHSFEASYLQDWLAGETDDWRVDSRSGGRSRAFADIGSHLVDMLEFVTGARIVRLTARTKIARPMRGGRPVSTEDIAVVVVELDNGAIGTLMVSQVAAGYKNQLSFRIGTDDETIGFDQQTPNSLWLGRVDAETTIQRDPARLSPDAARLCTIPSGHAMGYLDAVAGFVRDVYAAIGGHPAEGTPCFADGLRAVRITEAVLESAAANQWVDVPGTEE</sequence>
<evidence type="ECO:0000256" key="1">
    <source>
        <dbReference type="ARBA" id="ARBA00023002"/>
    </source>
</evidence>
<dbReference type="RefSeq" id="WP_109137195.1">
    <property type="nucleotide sequence ID" value="NZ_QFFN01000010.1"/>
</dbReference>
<dbReference type="AlphaFoldDB" id="A0A2U2MST2"/>
<gene>
    <name evidence="4" type="ORF">DF200_05050</name>
</gene>
<dbReference type="OrthoDB" id="9792085at2"/>
<dbReference type="Gene3D" id="3.40.50.720">
    <property type="entry name" value="NAD(P)-binding Rossmann-like Domain"/>
    <property type="match status" value="1"/>
</dbReference>
<dbReference type="Gene3D" id="3.30.360.10">
    <property type="entry name" value="Dihydrodipicolinate Reductase, domain 2"/>
    <property type="match status" value="1"/>
</dbReference>
<keyword evidence="5" id="KW-1185">Reference proteome</keyword>
<dbReference type="EMBL" id="QFFN01000010">
    <property type="protein sequence ID" value="PWG59903.1"/>
    <property type="molecule type" value="Genomic_DNA"/>
</dbReference>
<dbReference type="InterPro" id="IPR050463">
    <property type="entry name" value="Gfo/Idh/MocA_oxidrdct_glycsds"/>
</dbReference>
<feature type="domain" description="Gfo/Idh/MocA-like oxidoreductase N-terminal" evidence="2">
    <location>
        <begin position="5"/>
        <end position="121"/>
    </location>
</feature>
<comment type="caution">
    <text evidence="4">The sequence shown here is derived from an EMBL/GenBank/DDBJ whole genome shotgun (WGS) entry which is preliminary data.</text>
</comment>
<feature type="domain" description="GFO/IDH/MocA-like oxidoreductase" evidence="3">
    <location>
        <begin position="143"/>
        <end position="250"/>
    </location>
</feature>
<dbReference type="GO" id="GO:0000166">
    <property type="term" value="F:nucleotide binding"/>
    <property type="evidence" value="ECO:0007669"/>
    <property type="project" value="InterPro"/>
</dbReference>
<reference evidence="4 5" key="1">
    <citation type="journal article" date="2018" name="Int. J. Syst. Evol. Microbiol.">
        <title>Bifidobacterium catulorum sp. nov., a novel taxon from the faeces of the baby common marmoset (Callithrix jacchus).</title>
        <authorList>
            <person name="Modesto M."/>
            <person name="Michelini S."/>
            <person name="Oki K."/>
            <person name="Biavati B."/>
            <person name="Watanabe K."/>
            <person name="Mattarelli P."/>
        </authorList>
    </citation>
    <scope>NUCLEOTIDE SEQUENCE [LARGE SCALE GENOMIC DNA]</scope>
    <source>
        <strain evidence="4 5">MRM 8.19</strain>
    </source>
</reference>
<evidence type="ECO:0000313" key="5">
    <source>
        <dbReference type="Proteomes" id="UP000245753"/>
    </source>
</evidence>
<evidence type="ECO:0000259" key="2">
    <source>
        <dbReference type="Pfam" id="PF01408"/>
    </source>
</evidence>
<organism evidence="4 5">
    <name type="scientific">Bifidobacterium catulorum</name>
    <dbReference type="NCBI Taxonomy" id="1630173"/>
    <lineage>
        <taxon>Bacteria</taxon>
        <taxon>Bacillati</taxon>
        <taxon>Actinomycetota</taxon>
        <taxon>Actinomycetes</taxon>
        <taxon>Bifidobacteriales</taxon>
        <taxon>Bifidobacteriaceae</taxon>
        <taxon>Bifidobacterium</taxon>
    </lineage>
</organism>
<dbReference type="Pfam" id="PF22725">
    <property type="entry name" value="GFO_IDH_MocA_C3"/>
    <property type="match status" value="1"/>
</dbReference>
<dbReference type="InterPro" id="IPR055170">
    <property type="entry name" value="GFO_IDH_MocA-like_dom"/>
</dbReference>
<dbReference type="PANTHER" id="PTHR43818">
    <property type="entry name" value="BCDNA.GH03377"/>
    <property type="match status" value="1"/>
</dbReference>
<protein>
    <submittedName>
        <fullName evidence="4">Oxidoreductase</fullName>
    </submittedName>
</protein>
<name>A0A2U2MST2_9BIFI</name>
<dbReference type="SUPFAM" id="SSF55347">
    <property type="entry name" value="Glyceraldehyde-3-phosphate dehydrogenase-like, C-terminal domain"/>
    <property type="match status" value="1"/>
</dbReference>
<dbReference type="Pfam" id="PF01408">
    <property type="entry name" value="GFO_IDH_MocA"/>
    <property type="match status" value="1"/>
</dbReference>
<keyword evidence="1" id="KW-0560">Oxidoreductase</keyword>